<evidence type="ECO:0000313" key="6">
    <source>
        <dbReference type="EMBL" id="CAA9512145.1"/>
    </source>
</evidence>
<dbReference type="InterPro" id="IPR050090">
    <property type="entry name" value="Tyrosine_recombinase_XerCD"/>
</dbReference>
<evidence type="ECO:0000256" key="1">
    <source>
        <dbReference type="ARBA" id="ARBA00008857"/>
    </source>
</evidence>
<gene>
    <name evidence="6" type="ORF">AVDCRST_MAG39-2079</name>
</gene>
<comment type="similarity">
    <text evidence="1">Belongs to the 'phage' integrase family.</text>
</comment>
<dbReference type="SUPFAM" id="SSF56349">
    <property type="entry name" value="DNA breaking-rejoining enzymes"/>
    <property type="match status" value="1"/>
</dbReference>
<dbReference type="InterPro" id="IPR002104">
    <property type="entry name" value="Integrase_catalytic"/>
</dbReference>
<dbReference type="InterPro" id="IPR011010">
    <property type="entry name" value="DNA_brk_join_enz"/>
</dbReference>
<proteinExistence type="inferred from homology"/>
<dbReference type="PANTHER" id="PTHR30349:SF64">
    <property type="entry name" value="PROPHAGE INTEGRASE INTD-RELATED"/>
    <property type="match status" value="1"/>
</dbReference>
<dbReference type="PANTHER" id="PTHR30349">
    <property type="entry name" value="PHAGE INTEGRASE-RELATED"/>
    <property type="match status" value="1"/>
</dbReference>
<reference evidence="6" key="1">
    <citation type="submission" date="2020-02" db="EMBL/GenBank/DDBJ databases">
        <authorList>
            <person name="Meier V. D."/>
        </authorList>
    </citation>
    <scope>NUCLEOTIDE SEQUENCE</scope>
    <source>
        <strain evidence="6">AVDCRST_MAG39</strain>
    </source>
</reference>
<dbReference type="AlphaFoldDB" id="A0A6J4T358"/>
<dbReference type="Pfam" id="PF00589">
    <property type="entry name" value="Phage_integrase"/>
    <property type="match status" value="1"/>
</dbReference>
<dbReference type="GO" id="GO:0006310">
    <property type="term" value="P:DNA recombination"/>
    <property type="evidence" value="ECO:0007669"/>
    <property type="project" value="UniProtKB-KW"/>
</dbReference>
<dbReference type="EMBL" id="CADCVW010000084">
    <property type="protein sequence ID" value="CAA9512145.1"/>
    <property type="molecule type" value="Genomic_DNA"/>
</dbReference>
<evidence type="ECO:0000256" key="2">
    <source>
        <dbReference type="ARBA" id="ARBA00022908"/>
    </source>
</evidence>
<sequence length="329" mass="36393">MIASNALPAAPQAEAVTDYLERLDDSGGKNMGEKPWHLNRHLIPYFRTQQLDGLKDSGVKQYGRKRRDAGASRATVNRELSSLSHMTNRATEWKRIKPEHRPRTEKEAEPRKKIVVLSDEHSAALMRAAMEDQDGRLWLFVAFGLGAAMRRSEILRVRYDQIDFVSRRVFIPQAKAGAREQPITPTLAAALERQRAMEDYADGWISPAGPTARSDRGHRGSICKPFLRAVVRAKLDPEKVTLQVTRHTAITQLAKAGVDLPNIQRISGHKALAMVPRYTHIHGEHIDAAIGALDVPFPDAVTLEIHTPGKPAEAGQGAVVQLSLARTAA</sequence>
<dbReference type="Gene3D" id="1.10.150.130">
    <property type="match status" value="1"/>
</dbReference>
<feature type="domain" description="Tyr recombinase" evidence="5">
    <location>
        <begin position="112"/>
        <end position="291"/>
    </location>
</feature>
<evidence type="ECO:0000259" key="5">
    <source>
        <dbReference type="PROSITE" id="PS51898"/>
    </source>
</evidence>
<keyword evidence="2" id="KW-0229">DNA integration</keyword>
<keyword evidence="3" id="KW-0238">DNA-binding</keyword>
<organism evidence="6">
    <name type="scientific">uncultured Sphingomonadaceae bacterium</name>
    <dbReference type="NCBI Taxonomy" id="169976"/>
    <lineage>
        <taxon>Bacteria</taxon>
        <taxon>Pseudomonadati</taxon>
        <taxon>Pseudomonadota</taxon>
        <taxon>Alphaproteobacteria</taxon>
        <taxon>Sphingomonadales</taxon>
        <taxon>Sphingomonadaceae</taxon>
        <taxon>environmental samples</taxon>
    </lineage>
</organism>
<dbReference type="PROSITE" id="PS51898">
    <property type="entry name" value="TYR_RECOMBINASE"/>
    <property type="match status" value="1"/>
</dbReference>
<evidence type="ECO:0000256" key="3">
    <source>
        <dbReference type="ARBA" id="ARBA00023125"/>
    </source>
</evidence>
<dbReference type="Gene3D" id="1.10.443.10">
    <property type="entry name" value="Intergrase catalytic core"/>
    <property type="match status" value="1"/>
</dbReference>
<dbReference type="GO" id="GO:0003677">
    <property type="term" value="F:DNA binding"/>
    <property type="evidence" value="ECO:0007669"/>
    <property type="project" value="UniProtKB-KW"/>
</dbReference>
<dbReference type="InterPro" id="IPR013762">
    <property type="entry name" value="Integrase-like_cat_sf"/>
</dbReference>
<dbReference type="InterPro" id="IPR010998">
    <property type="entry name" value="Integrase_recombinase_N"/>
</dbReference>
<accession>A0A6J4T358</accession>
<protein>
    <recommendedName>
        <fullName evidence="5">Tyr recombinase domain-containing protein</fullName>
    </recommendedName>
</protein>
<name>A0A6J4T358_9SPHN</name>
<keyword evidence="4" id="KW-0233">DNA recombination</keyword>
<dbReference type="GO" id="GO:0015074">
    <property type="term" value="P:DNA integration"/>
    <property type="evidence" value="ECO:0007669"/>
    <property type="project" value="UniProtKB-KW"/>
</dbReference>
<dbReference type="CDD" id="cd00796">
    <property type="entry name" value="INT_Rci_Hp1_C"/>
    <property type="match status" value="1"/>
</dbReference>
<evidence type="ECO:0000256" key="4">
    <source>
        <dbReference type="ARBA" id="ARBA00023172"/>
    </source>
</evidence>